<feature type="transmembrane region" description="Helical" evidence="10">
    <location>
        <begin position="183"/>
        <end position="204"/>
    </location>
</feature>
<feature type="transmembrane region" description="Helical" evidence="10">
    <location>
        <begin position="216"/>
        <end position="233"/>
    </location>
</feature>
<gene>
    <name evidence="12" type="ORF">FHX41_4640</name>
</gene>
<evidence type="ECO:0000256" key="9">
    <source>
        <dbReference type="SAM" id="MobiDB-lite"/>
    </source>
</evidence>
<keyword evidence="3" id="KW-0050">Antiport</keyword>
<dbReference type="GO" id="GO:1902600">
    <property type="term" value="P:proton transmembrane transport"/>
    <property type="evidence" value="ECO:0007669"/>
    <property type="project" value="InterPro"/>
</dbReference>
<comment type="caution">
    <text evidence="12">The sequence shown here is derived from an EMBL/GenBank/DDBJ whole genome shotgun (WGS) entry which is preliminary data.</text>
</comment>
<feature type="transmembrane region" description="Helical" evidence="10">
    <location>
        <begin position="294"/>
        <end position="316"/>
    </location>
</feature>
<evidence type="ECO:0000259" key="11">
    <source>
        <dbReference type="Pfam" id="PF00999"/>
    </source>
</evidence>
<evidence type="ECO:0000256" key="10">
    <source>
        <dbReference type="SAM" id="Phobius"/>
    </source>
</evidence>
<feature type="transmembrane region" description="Helical" evidence="10">
    <location>
        <begin position="267"/>
        <end position="288"/>
    </location>
</feature>
<feature type="transmembrane region" description="Helical" evidence="10">
    <location>
        <begin position="357"/>
        <end position="379"/>
    </location>
</feature>
<dbReference type="GO" id="GO:0005886">
    <property type="term" value="C:plasma membrane"/>
    <property type="evidence" value="ECO:0007669"/>
    <property type="project" value="UniProtKB-SubCell"/>
</dbReference>
<evidence type="ECO:0000256" key="3">
    <source>
        <dbReference type="ARBA" id="ARBA00022449"/>
    </source>
</evidence>
<evidence type="ECO:0000256" key="4">
    <source>
        <dbReference type="ARBA" id="ARBA00022475"/>
    </source>
</evidence>
<keyword evidence="13" id="KW-1185">Reference proteome</keyword>
<accession>A0A543IJY9</accession>
<keyword evidence="4" id="KW-1003">Cell membrane</keyword>
<sequence length="436" mass="46061">MTNLLLVFAALLLLAVLVSALIHRTILSTAALFLAGGFLLGEGVLDVLVLKPEDDIINTLAELALFAVLFTDGMHAGWREVRSAWRLPGRALAGGLPLTMLITAALAHYVVGLGWIESLLIGAVLSPTDPVFAAALIGNEKVPPRLRRLLNVESGINDGLALPFVIVFLAIAQGSDDLHIDELALELSLGIVIGVVIPLVALALERTRLFAVAPKFEPLNALAIGMLVLAVAQVSHGNLYLAAFAAGVTVATVGDHYKEQFEEFGELIAELFKLGALLVFGALLSPAFLGEVGWSGWVFAVLALVVARPVAIWVSFLRSKLTAREQAAVMWFGPKGFASVVYGLIVLESGIAAGDQIFHLVAATIALSVLAHSSTDVIVARGFENQREVPAWFDPDGDSPGKDDGSDDGEAAGKDRGEDAEPPPEKPESPEPSKSL</sequence>
<evidence type="ECO:0000256" key="8">
    <source>
        <dbReference type="ARBA" id="ARBA00023136"/>
    </source>
</evidence>
<feature type="transmembrane region" description="Helical" evidence="10">
    <location>
        <begin position="239"/>
        <end position="255"/>
    </location>
</feature>
<evidence type="ECO:0000256" key="7">
    <source>
        <dbReference type="ARBA" id="ARBA00023065"/>
    </source>
</evidence>
<feature type="transmembrane region" description="Helical" evidence="10">
    <location>
        <begin position="118"/>
        <end position="137"/>
    </location>
</feature>
<evidence type="ECO:0000313" key="13">
    <source>
        <dbReference type="Proteomes" id="UP000316706"/>
    </source>
</evidence>
<keyword evidence="8 10" id="KW-0472">Membrane</keyword>
<reference evidence="12 13" key="1">
    <citation type="submission" date="2019-06" db="EMBL/GenBank/DDBJ databases">
        <title>Sequencing the genomes of 1000 actinobacteria strains.</title>
        <authorList>
            <person name="Klenk H.-P."/>
        </authorList>
    </citation>
    <scope>NUCLEOTIDE SEQUENCE [LARGE SCALE GENOMIC DNA]</scope>
    <source>
        <strain evidence="12 13">DSM 45043</strain>
    </source>
</reference>
<dbReference type="Pfam" id="PF00999">
    <property type="entry name" value="Na_H_Exchanger"/>
    <property type="match status" value="1"/>
</dbReference>
<dbReference type="PANTHER" id="PTHR32507">
    <property type="entry name" value="NA(+)/H(+) ANTIPORTER 1"/>
    <property type="match status" value="1"/>
</dbReference>
<evidence type="ECO:0000256" key="2">
    <source>
        <dbReference type="ARBA" id="ARBA00022448"/>
    </source>
</evidence>
<dbReference type="Gene3D" id="1.20.1530.20">
    <property type="match status" value="1"/>
</dbReference>
<dbReference type="RefSeq" id="WP_141972065.1">
    <property type="nucleotide sequence ID" value="NZ_VFPO01000001.1"/>
</dbReference>
<feature type="domain" description="Cation/H+ exchanger transmembrane" evidence="11">
    <location>
        <begin position="13"/>
        <end position="373"/>
    </location>
</feature>
<keyword evidence="6 10" id="KW-1133">Transmembrane helix</keyword>
<dbReference type="InterPro" id="IPR038770">
    <property type="entry name" value="Na+/solute_symporter_sf"/>
</dbReference>
<dbReference type="GO" id="GO:0015297">
    <property type="term" value="F:antiporter activity"/>
    <property type="evidence" value="ECO:0007669"/>
    <property type="project" value="UniProtKB-KW"/>
</dbReference>
<name>A0A543IJY9_9ACTN</name>
<keyword evidence="5 10" id="KW-0812">Transmembrane</keyword>
<keyword evidence="7" id="KW-0406">Ion transport</keyword>
<dbReference type="OrthoDB" id="9810759at2"/>
<evidence type="ECO:0000313" key="12">
    <source>
        <dbReference type="EMBL" id="TQM70895.1"/>
    </source>
</evidence>
<keyword evidence="2" id="KW-0813">Transport</keyword>
<evidence type="ECO:0000256" key="5">
    <source>
        <dbReference type="ARBA" id="ARBA00022692"/>
    </source>
</evidence>
<dbReference type="Proteomes" id="UP000316706">
    <property type="component" value="Unassembled WGS sequence"/>
</dbReference>
<dbReference type="InterPro" id="IPR006153">
    <property type="entry name" value="Cation/H_exchanger_TM"/>
</dbReference>
<feature type="region of interest" description="Disordered" evidence="9">
    <location>
        <begin position="390"/>
        <end position="436"/>
    </location>
</feature>
<organism evidence="12 13">
    <name type="scientific">Actinomadura hallensis</name>
    <dbReference type="NCBI Taxonomy" id="337895"/>
    <lineage>
        <taxon>Bacteria</taxon>
        <taxon>Bacillati</taxon>
        <taxon>Actinomycetota</taxon>
        <taxon>Actinomycetes</taxon>
        <taxon>Streptosporangiales</taxon>
        <taxon>Thermomonosporaceae</taxon>
        <taxon>Actinomadura</taxon>
    </lineage>
</organism>
<evidence type="ECO:0000256" key="1">
    <source>
        <dbReference type="ARBA" id="ARBA00004651"/>
    </source>
</evidence>
<dbReference type="PANTHER" id="PTHR32507:SF8">
    <property type="entry name" value="CNH1P"/>
    <property type="match status" value="1"/>
</dbReference>
<dbReference type="AlphaFoldDB" id="A0A543IJY9"/>
<feature type="transmembrane region" description="Helical" evidence="10">
    <location>
        <begin position="91"/>
        <end position="112"/>
    </location>
</feature>
<comment type="subcellular location">
    <subcellularLocation>
        <location evidence="1">Cell membrane</location>
        <topology evidence="1">Multi-pass membrane protein</topology>
    </subcellularLocation>
</comment>
<protein>
    <submittedName>
        <fullName evidence="12">Sodium/proton antiporter (CPA1 family)</fullName>
    </submittedName>
</protein>
<feature type="transmembrane region" description="Helical" evidence="10">
    <location>
        <begin position="149"/>
        <end position="171"/>
    </location>
</feature>
<dbReference type="EMBL" id="VFPO01000001">
    <property type="protein sequence ID" value="TQM70895.1"/>
    <property type="molecule type" value="Genomic_DNA"/>
</dbReference>
<feature type="transmembrane region" description="Helical" evidence="10">
    <location>
        <begin position="328"/>
        <end position="345"/>
    </location>
</feature>
<evidence type="ECO:0000256" key="6">
    <source>
        <dbReference type="ARBA" id="ARBA00022989"/>
    </source>
</evidence>
<proteinExistence type="predicted"/>
<feature type="compositionally biased region" description="Basic and acidic residues" evidence="9">
    <location>
        <begin position="411"/>
        <end position="436"/>
    </location>
</feature>